<feature type="non-terminal residue" evidence="2">
    <location>
        <position position="1"/>
    </location>
</feature>
<dbReference type="GO" id="GO:0051539">
    <property type="term" value="F:4 iron, 4 sulfur cluster binding"/>
    <property type="evidence" value="ECO:0007669"/>
    <property type="project" value="UniProtKB-KW"/>
</dbReference>
<dbReference type="PANTHER" id="PTHR42836">
    <property type="entry name" value="7-CARBOXY-7-DEAZAGUANINE SYNTHASE"/>
    <property type="match status" value="1"/>
</dbReference>
<evidence type="ECO:0000256" key="1">
    <source>
        <dbReference type="ARBA" id="ARBA00022485"/>
    </source>
</evidence>
<dbReference type="EMBL" id="UINC01199369">
    <property type="protein sequence ID" value="SVE17760.1"/>
    <property type="molecule type" value="Genomic_DNA"/>
</dbReference>
<gene>
    <name evidence="2" type="ORF">METZ01_LOCUS470614</name>
</gene>
<evidence type="ECO:0000313" key="2">
    <source>
        <dbReference type="EMBL" id="SVE17760.1"/>
    </source>
</evidence>
<accession>A0A383BD83</accession>
<keyword evidence="1" id="KW-0408">Iron</keyword>
<keyword evidence="1" id="KW-0004">4Fe-4S</keyword>
<sequence length="140" mass="15814">GKHITIETAGTVPPGNIACDLASISPKLSNSTPSEERAGAWHARHERIRLQPEVLQEWISQYGCQFKFVVTSAADLEEIQQLMKEMKPPVSKDKVMLMPEGVDTQSIRGRDQTLIELCKREGYRYCNRLQIELFGDIRGT</sequence>
<keyword evidence="1" id="KW-0411">Iron-sulfur</keyword>
<proteinExistence type="predicted"/>
<organism evidence="2">
    <name type="scientific">marine metagenome</name>
    <dbReference type="NCBI Taxonomy" id="408172"/>
    <lineage>
        <taxon>unclassified sequences</taxon>
        <taxon>metagenomes</taxon>
        <taxon>ecological metagenomes</taxon>
    </lineage>
</organism>
<dbReference type="PANTHER" id="PTHR42836:SF1">
    <property type="entry name" value="7-CARBOXY-7-DEAZAGUANINE SYNTHASE"/>
    <property type="match status" value="1"/>
</dbReference>
<protein>
    <submittedName>
        <fullName evidence="2">Uncharacterized protein</fullName>
    </submittedName>
</protein>
<dbReference type="InterPro" id="IPR013785">
    <property type="entry name" value="Aldolase_TIM"/>
</dbReference>
<keyword evidence="1" id="KW-0479">Metal-binding</keyword>
<dbReference type="AlphaFoldDB" id="A0A383BD83"/>
<dbReference type="Gene3D" id="3.20.20.70">
    <property type="entry name" value="Aldolase class I"/>
    <property type="match status" value="1"/>
</dbReference>
<name>A0A383BD83_9ZZZZ</name>
<reference evidence="2" key="1">
    <citation type="submission" date="2018-05" db="EMBL/GenBank/DDBJ databases">
        <authorList>
            <person name="Lanie J.A."/>
            <person name="Ng W.-L."/>
            <person name="Kazmierczak K.M."/>
            <person name="Andrzejewski T.M."/>
            <person name="Davidsen T.M."/>
            <person name="Wayne K.J."/>
            <person name="Tettelin H."/>
            <person name="Glass J.I."/>
            <person name="Rusch D."/>
            <person name="Podicherti R."/>
            <person name="Tsui H.-C.T."/>
            <person name="Winkler M.E."/>
        </authorList>
    </citation>
    <scope>NUCLEOTIDE SEQUENCE</scope>
</reference>